<organism evidence="1">
    <name type="scientific">Arundo donax</name>
    <name type="common">Giant reed</name>
    <name type="synonym">Donax arundinaceus</name>
    <dbReference type="NCBI Taxonomy" id="35708"/>
    <lineage>
        <taxon>Eukaryota</taxon>
        <taxon>Viridiplantae</taxon>
        <taxon>Streptophyta</taxon>
        <taxon>Embryophyta</taxon>
        <taxon>Tracheophyta</taxon>
        <taxon>Spermatophyta</taxon>
        <taxon>Magnoliopsida</taxon>
        <taxon>Liliopsida</taxon>
        <taxon>Poales</taxon>
        <taxon>Poaceae</taxon>
        <taxon>PACMAD clade</taxon>
        <taxon>Arundinoideae</taxon>
        <taxon>Arundineae</taxon>
        <taxon>Arundo</taxon>
    </lineage>
</organism>
<accession>A0A0A9F5R7</accession>
<dbReference type="AlphaFoldDB" id="A0A0A9F5R7"/>
<name>A0A0A9F5R7_ARUDO</name>
<reference evidence="1" key="2">
    <citation type="journal article" date="2015" name="Data Brief">
        <title>Shoot transcriptome of the giant reed, Arundo donax.</title>
        <authorList>
            <person name="Barrero R.A."/>
            <person name="Guerrero F.D."/>
            <person name="Moolhuijzen P."/>
            <person name="Goolsby J.A."/>
            <person name="Tidwell J."/>
            <person name="Bellgard S.E."/>
            <person name="Bellgard M.I."/>
        </authorList>
    </citation>
    <scope>NUCLEOTIDE SEQUENCE</scope>
    <source>
        <tissue evidence="1">Shoot tissue taken approximately 20 cm above the soil surface</tissue>
    </source>
</reference>
<evidence type="ECO:0000313" key="1">
    <source>
        <dbReference type="EMBL" id="JAE03588.1"/>
    </source>
</evidence>
<dbReference type="EMBL" id="GBRH01194308">
    <property type="protein sequence ID" value="JAE03588.1"/>
    <property type="molecule type" value="Transcribed_RNA"/>
</dbReference>
<protein>
    <submittedName>
        <fullName evidence="1">Uncharacterized protein</fullName>
    </submittedName>
</protein>
<sequence>MIPDKSLSFAKAKKSDNLMKFPTFLFLGFLNSWNLLSGFDIMGFRFLEISSQVRLKVKTPGTTLRSVMVTAGEANCDVATVVTSIRSTELMHIGMPSLVT</sequence>
<proteinExistence type="predicted"/>
<reference evidence="1" key="1">
    <citation type="submission" date="2014-09" db="EMBL/GenBank/DDBJ databases">
        <authorList>
            <person name="Magalhaes I.L.F."/>
            <person name="Oliveira U."/>
            <person name="Santos F.R."/>
            <person name="Vidigal T.H.D.A."/>
            <person name="Brescovit A.D."/>
            <person name="Santos A.J."/>
        </authorList>
    </citation>
    <scope>NUCLEOTIDE SEQUENCE</scope>
    <source>
        <tissue evidence="1">Shoot tissue taken approximately 20 cm above the soil surface</tissue>
    </source>
</reference>